<evidence type="ECO:0000313" key="2">
    <source>
        <dbReference type="Proteomes" id="UP001589773"/>
    </source>
</evidence>
<proteinExistence type="predicted"/>
<gene>
    <name evidence="1" type="ORF">ACFFJK_08495</name>
</gene>
<protein>
    <submittedName>
        <fullName evidence="1">Glycolipid-binding domain-containing protein</fullName>
    </submittedName>
</protein>
<comment type="caution">
    <text evidence="1">The sequence shown here is derived from an EMBL/GenBank/DDBJ whole genome shotgun (WGS) entry which is preliminary data.</text>
</comment>
<reference evidence="1 2" key="1">
    <citation type="submission" date="2024-09" db="EMBL/GenBank/DDBJ databases">
        <authorList>
            <person name="Sun Q."/>
            <person name="Mori K."/>
        </authorList>
    </citation>
    <scope>NUCLEOTIDE SEQUENCE [LARGE SCALE GENOMIC DNA]</scope>
    <source>
        <strain evidence="1 2">CCM 7792</strain>
    </source>
</reference>
<sequence>MQRVYRWHPSEGVGLEHLILRVMGDVIVAEAVVIGDRGDGPFGCTYRICCDACWRVRSVDVHAAGGESRVLTTDGSGTWRDGDGAALPALDGCLDVDISATPFTNTLPIRRLGARLRQRTPIRVVYIPVPELDLHCAEQAYTWLAPERYLYEGPIGAFEAELEVDPNGVVVHYPALFHRLPGA</sequence>
<dbReference type="InterPro" id="IPR009467">
    <property type="entry name" value="Glycolipid-bd_prot_put"/>
</dbReference>
<dbReference type="SUPFAM" id="SSF159275">
    <property type="entry name" value="PA1994-like"/>
    <property type="match status" value="1"/>
</dbReference>
<keyword evidence="2" id="KW-1185">Reference proteome</keyword>
<accession>A0ABV6FEH6</accession>
<dbReference type="Pfam" id="PF06475">
    <property type="entry name" value="Glycolipid_bind"/>
    <property type="match status" value="1"/>
</dbReference>
<organism evidence="1 2">
    <name type="scientific">Massilia consociata</name>
    <dbReference type="NCBI Taxonomy" id="760117"/>
    <lineage>
        <taxon>Bacteria</taxon>
        <taxon>Pseudomonadati</taxon>
        <taxon>Pseudomonadota</taxon>
        <taxon>Betaproteobacteria</taxon>
        <taxon>Burkholderiales</taxon>
        <taxon>Oxalobacteraceae</taxon>
        <taxon>Telluria group</taxon>
        <taxon>Massilia</taxon>
    </lineage>
</organism>
<dbReference type="Proteomes" id="UP001589773">
    <property type="component" value="Unassembled WGS sequence"/>
</dbReference>
<dbReference type="RefSeq" id="WP_379678752.1">
    <property type="nucleotide sequence ID" value="NZ_JBHLWP010000009.1"/>
</dbReference>
<evidence type="ECO:0000313" key="1">
    <source>
        <dbReference type="EMBL" id="MFC0251925.1"/>
    </source>
</evidence>
<dbReference type="EMBL" id="JBHLWP010000009">
    <property type="protein sequence ID" value="MFC0251925.1"/>
    <property type="molecule type" value="Genomic_DNA"/>
</dbReference>
<name>A0ABV6FEH6_9BURK</name>